<keyword evidence="2" id="KW-0378">Hydrolase</keyword>
<protein>
    <submittedName>
        <fullName evidence="6">Metallophosphoesterase</fullName>
    </submittedName>
</protein>
<dbReference type="InterPro" id="IPR029052">
    <property type="entry name" value="Metallo-depent_PP-like"/>
</dbReference>
<dbReference type="PANTHER" id="PTHR42988:SF2">
    <property type="entry name" value="CYCLIC NUCLEOTIDE PHOSPHODIESTERASE CBUA0032-RELATED"/>
    <property type="match status" value="1"/>
</dbReference>
<dbReference type="PANTHER" id="PTHR42988">
    <property type="entry name" value="PHOSPHOHYDROLASE"/>
    <property type="match status" value="1"/>
</dbReference>
<feature type="domain" description="Calcineurin-like phosphoesterase" evidence="5">
    <location>
        <begin position="4"/>
        <end position="103"/>
    </location>
</feature>
<keyword evidence="3" id="KW-0408">Iron</keyword>
<comment type="similarity">
    <text evidence="4">Belongs to the cyclic nucleotide phosphodiesterase class-III family.</text>
</comment>
<proteinExistence type="inferred from homology"/>
<evidence type="ECO:0000313" key="7">
    <source>
        <dbReference type="Proteomes" id="UP000561369"/>
    </source>
</evidence>
<keyword evidence="1" id="KW-0479">Metal-binding</keyword>
<dbReference type="GO" id="GO:0016787">
    <property type="term" value="F:hydrolase activity"/>
    <property type="evidence" value="ECO:0007669"/>
    <property type="project" value="UniProtKB-KW"/>
</dbReference>
<dbReference type="Proteomes" id="UP000561369">
    <property type="component" value="Unassembled WGS sequence"/>
</dbReference>
<evidence type="ECO:0000256" key="1">
    <source>
        <dbReference type="ARBA" id="ARBA00022723"/>
    </source>
</evidence>
<reference evidence="6 7" key="1">
    <citation type="submission" date="2020-04" db="EMBL/GenBank/DDBJ databases">
        <title>Molecular characterization of pseudomonads from Agaricus bisporus reveal novel blotch 2 pathogens in Western Europe.</title>
        <authorList>
            <person name="Taparia T."/>
            <person name="Krijger M."/>
            <person name="Haynes E."/>
            <person name="Elpinstone J.G."/>
            <person name="Noble R."/>
            <person name="Van Der Wolf J."/>
        </authorList>
    </citation>
    <scope>NUCLEOTIDE SEQUENCE [LARGE SCALE GENOMIC DNA]</scope>
    <source>
        <strain evidence="6 7">IPO3765</strain>
    </source>
</reference>
<evidence type="ECO:0000313" key="6">
    <source>
        <dbReference type="EMBL" id="NWF07076.1"/>
    </source>
</evidence>
<evidence type="ECO:0000256" key="4">
    <source>
        <dbReference type="ARBA" id="ARBA00025742"/>
    </source>
</evidence>
<evidence type="ECO:0000259" key="5">
    <source>
        <dbReference type="Pfam" id="PF00149"/>
    </source>
</evidence>
<dbReference type="InterPro" id="IPR004843">
    <property type="entry name" value="Calcineurin-like_PHP"/>
</dbReference>
<organism evidence="6 7">
    <name type="scientific">Pseudomonas salomonii</name>
    <dbReference type="NCBI Taxonomy" id="191391"/>
    <lineage>
        <taxon>Bacteria</taxon>
        <taxon>Pseudomonadati</taxon>
        <taxon>Pseudomonadota</taxon>
        <taxon>Gammaproteobacteria</taxon>
        <taxon>Pseudomonadales</taxon>
        <taxon>Pseudomonadaceae</taxon>
        <taxon>Pseudomonas</taxon>
    </lineage>
</organism>
<dbReference type="AlphaFoldDB" id="A0A7Y8GBF8"/>
<evidence type="ECO:0000256" key="2">
    <source>
        <dbReference type="ARBA" id="ARBA00022801"/>
    </source>
</evidence>
<accession>A0A7Y8GBF8</accession>
<dbReference type="RefSeq" id="WP_177023735.1">
    <property type="nucleotide sequence ID" value="NZ_JACAQV010000006.1"/>
</dbReference>
<dbReference type="EMBL" id="JACAQV010000006">
    <property type="protein sequence ID" value="NWF07076.1"/>
    <property type="molecule type" value="Genomic_DNA"/>
</dbReference>
<dbReference type="InterPro" id="IPR050884">
    <property type="entry name" value="CNP_phosphodiesterase-III"/>
</dbReference>
<gene>
    <name evidence="6" type="ORF">HX810_05225</name>
</gene>
<sequence length="172" mass="18900">MSLSFVHLSDIHFGQEKGGQTKINDDAKEQLIRDVSEFVTTLQNGRAAGIIVTGDIAYSGLDEEYKAAGVWLDRVAHAAGCEITDIQVVPGNHDIDRSQITALTQTMLHEISRDGDPALDKYLRSAPDRELLFKRFTAYQPFAEGYRCPLDTTAALAEERLAELAPGCAPKH</sequence>
<dbReference type="Pfam" id="PF00149">
    <property type="entry name" value="Metallophos"/>
    <property type="match status" value="1"/>
</dbReference>
<dbReference type="Gene3D" id="3.60.21.10">
    <property type="match status" value="1"/>
</dbReference>
<evidence type="ECO:0000256" key="3">
    <source>
        <dbReference type="ARBA" id="ARBA00023004"/>
    </source>
</evidence>
<comment type="caution">
    <text evidence="6">The sequence shown here is derived from an EMBL/GenBank/DDBJ whole genome shotgun (WGS) entry which is preliminary data.</text>
</comment>
<dbReference type="GO" id="GO:0046872">
    <property type="term" value="F:metal ion binding"/>
    <property type="evidence" value="ECO:0007669"/>
    <property type="project" value="UniProtKB-KW"/>
</dbReference>
<dbReference type="SUPFAM" id="SSF56300">
    <property type="entry name" value="Metallo-dependent phosphatases"/>
    <property type="match status" value="1"/>
</dbReference>
<name>A0A7Y8GBF8_9PSED</name>